<name>A0ABU2G9N2_9EURY</name>
<feature type="region of interest" description="Disordered" evidence="1">
    <location>
        <begin position="195"/>
        <end position="216"/>
    </location>
</feature>
<evidence type="ECO:0000256" key="1">
    <source>
        <dbReference type="SAM" id="MobiDB-lite"/>
    </source>
</evidence>
<dbReference type="RefSeq" id="WP_310922329.1">
    <property type="nucleotide sequence ID" value="NZ_JAMQOP010000001.1"/>
</dbReference>
<proteinExistence type="predicted"/>
<dbReference type="EMBL" id="JAMQOP010000001">
    <property type="protein sequence ID" value="MDS0297522.1"/>
    <property type="molecule type" value="Genomic_DNA"/>
</dbReference>
<accession>A0ABU2G9N2</accession>
<organism evidence="2 3">
    <name type="scientific">Halogeometricum salsisoli</name>
    <dbReference type="NCBI Taxonomy" id="2950536"/>
    <lineage>
        <taxon>Archaea</taxon>
        <taxon>Methanobacteriati</taxon>
        <taxon>Methanobacteriota</taxon>
        <taxon>Stenosarchaea group</taxon>
        <taxon>Halobacteria</taxon>
        <taxon>Halobacteriales</taxon>
        <taxon>Haloferacaceae</taxon>
        <taxon>Halogeometricum</taxon>
    </lineage>
</organism>
<reference evidence="2 3" key="1">
    <citation type="submission" date="2022-06" db="EMBL/GenBank/DDBJ databases">
        <title>Halogeometricum sp. a new haloarchaeum isolate from saline soil.</title>
        <authorList>
            <person name="Strakova D."/>
            <person name="Galisteo C."/>
            <person name="Sanchez-Porro C."/>
            <person name="Ventosa A."/>
        </authorList>
    </citation>
    <scope>NUCLEOTIDE SEQUENCE [LARGE SCALE GENOMIC DNA]</scope>
    <source>
        <strain evidence="2 3">S1BR25-6</strain>
    </source>
</reference>
<keyword evidence="3" id="KW-1185">Reference proteome</keyword>
<sequence>MERRTFIKGIGAAGIATAGIGVGSLSASAATSELTIDSDDAGVVPNDTGNISNVFIKPKLRVTWDGFDQSVDKLRVLVEARLEQGPGGVVHPDWEAEIDGLRQDIYDALGNDYGGYPLLDDSYVPVFRETPWLFNNEYYPETLTDSGTHGAYPNSGRAPVYSRSSELTNRSGDYFKGTSIPDSEIPPIMLFSDEHGRPEYAGLPESNDDVDSQGQENPGQYLSGISVSGGGNFLNGTYGPAGGTSLLDSSDDGSTVESHIGLRFTVSLRHNDDSVNADPLAMNGEDGYPFYDANGDPTTWPEENVGYAGLQRIANDHPAVLMEKTQVTVSAANQGATATGTGVLGADAN</sequence>
<gene>
    <name evidence="2" type="ORF">NDI76_02045</name>
</gene>
<dbReference type="Proteomes" id="UP001257060">
    <property type="component" value="Unassembled WGS sequence"/>
</dbReference>
<evidence type="ECO:0000313" key="2">
    <source>
        <dbReference type="EMBL" id="MDS0297522.1"/>
    </source>
</evidence>
<comment type="caution">
    <text evidence="2">The sequence shown here is derived from an EMBL/GenBank/DDBJ whole genome shotgun (WGS) entry which is preliminary data.</text>
</comment>
<protein>
    <recommendedName>
        <fullName evidence="4">Twin-arginine translocation signal domain-containing protein</fullName>
    </recommendedName>
</protein>
<evidence type="ECO:0000313" key="3">
    <source>
        <dbReference type="Proteomes" id="UP001257060"/>
    </source>
</evidence>
<evidence type="ECO:0008006" key="4">
    <source>
        <dbReference type="Google" id="ProtNLM"/>
    </source>
</evidence>